<dbReference type="Proteomes" id="UP000622604">
    <property type="component" value="Unassembled WGS sequence"/>
</dbReference>
<proteinExistence type="inferred from homology"/>
<evidence type="ECO:0000256" key="5">
    <source>
        <dbReference type="ARBA" id="ARBA00022692"/>
    </source>
</evidence>
<keyword evidence="7 9" id="KW-0472">Membrane</keyword>
<feature type="transmembrane region" description="Helical" evidence="9">
    <location>
        <begin position="12"/>
        <end position="36"/>
    </location>
</feature>
<evidence type="ECO:0000256" key="3">
    <source>
        <dbReference type="ARBA" id="ARBA00022475"/>
    </source>
</evidence>
<gene>
    <name evidence="10" type="ORF">GCM10011274_42460</name>
</gene>
<sequence>MENWTITPFEPWAGLAGGMLVGAAVVLLLLTLGRIAGISGIAAGAMTKRAFERHWRWAFLTGLLLAPLLYTLIVGPFPVQTQIGSLWMMVAGLLVGFGTRLGSGCTSGHGVAGIARLSRRSVIATLVFVGGAALTVNVTRHFF</sequence>
<evidence type="ECO:0000313" key="10">
    <source>
        <dbReference type="EMBL" id="GGZ80044.1"/>
    </source>
</evidence>
<protein>
    <recommendedName>
        <fullName evidence="12">Sulphur transport domain-containing protein</fullName>
    </recommendedName>
</protein>
<feature type="transmembrane region" description="Helical" evidence="9">
    <location>
        <begin position="83"/>
        <end position="101"/>
    </location>
</feature>
<feature type="transmembrane region" description="Helical" evidence="9">
    <location>
        <begin position="122"/>
        <end position="142"/>
    </location>
</feature>
<dbReference type="GO" id="GO:0005886">
    <property type="term" value="C:plasma membrane"/>
    <property type="evidence" value="ECO:0007669"/>
    <property type="project" value="UniProtKB-SubCell"/>
</dbReference>
<feature type="transmembrane region" description="Helical" evidence="9">
    <location>
        <begin position="57"/>
        <end position="77"/>
    </location>
</feature>
<keyword evidence="5 9" id="KW-0812">Transmembrane</keyword>
<reference evidence="10" key="2">
    <citation type="submission" date="2020-09" db="EMBL/GenBank/DDBJ databases">
        <authorList>
            <person name="Sun Q."/>
            <person name="Kim S."/>
        </authorList>
    </citation>
    <scope>NUCLEOTIDE SEQUENCE</scope>
    <source>
        <strain evidence="10">KCTC 32337</strain>
    </source>
</reference>
<comment type="similarity">
    <text evidence="8">Belongs to the TsuA/YedE (TC 9.B.102) family.</text>
</comment>
<keyword evidence="3" id="KW-1003">Cell membrane</keyword>
<evidence type="ECO:0000256" key="6">
    <source>
        <dbReference type="ARBA" id="ARBA00022989"/>
    </source>
</evidence>
<dbReference type="InterPro" id="IPR007272">
    <property type="entry name" value="Sulf_transp_TsuA/YedE"/>
</dbReference>
<comment type="subcellular location">
    <subcellularLocation>
        <location evidence="1">Cell inner membrane</location>
        <topology evidence="1">Multi-pass membrane protein</topology>
    </subcellularLocation>
</comment>
<dbReference type="Pfam" id="PF04143">
    <property type="entry name" value="Sulf_transp"/>
    <property type="match status" value="1"/>
</dbReference>
<accession>A0A8H9M2Y2</accession>
<keyword evidence="6 9" id="KW-1133">Transmembrane helix</keyword>
<evidence type="ECO:0000256" key="7">
    <source>
        <dbReference type="ARBA" id="ARBA00023136"/>
    </source>
</evidence>
<dbReference type="AlphaFoldDB" id="A0A8H9M2Y2"/>
<keyword evidence="2" id="KW-0813">Transport</keyword>
<evidence type="ECO:0000313" key="11">
    <source>
        <dbReference type="Proteomes" id="UP000622604"/>
    </source>
</evidence>
<evidence type="ECO:0000256" key="2">
    <source>
        <dbReference type="ARBA" id="ARBA00022448"/>
    </source>
</evidence>
<evidence type="ECO:0008006" key="12">
    <source>
        <dbReference type="Google" id="ProtNLM"/>
    </source>
</evidence>
<keyword evidence="4" id="KW-0997">Cell inner membrane</keyword>
<evidence type="ECO:0000256" key="8">
    <source>
        <dbReference type="ARBA" id="ARBA00035655"/>
    </source>
</evidence>
<dbReference type="PANTHER" id="PTHR30574:SF1">
    <property type="entry name" value="SULPHUR TRANSPORT DOMAIN-CONTAINING PROTEIN"/>
    <property type="match status" value="1"/>
</dbReference>
<organism evidence="10 11">
    <name type="scientific">Paraglaciecola chathamensis</name>
    <dbReference type="NCBI Taxonomy" id="368405"/>
    <lineage>
        <taxon>Bacteria</taxon>
        <taxon>Pseudomonadati</taxon>
        <taxon>Pseudomonadota</taxon>
        <taxon>Gammaproteobacteria</taxon>
        <taxon>Alteromonadales</taxon>
        <taxon>Alteromonadaceae</taxon>
        <taxon>Paraglaciecola</taxon>
    </lineage>
</organism>
<evidence type="ECO:0000256" key="4">
    <source>
        <dbReference type="ARBA" id="ARBA00022519"/>
    </source>
</evidence>
<dbReference type="PANTHER" id="PTHR30574">
    <property type="entry name" value="INNER MEMBRANE PROTEIN YEDE"/>
    <property type="match status" value="1"/>
</dbReference>
<dbReference type="EMBL" id="BMZC01000016">
    <property type="protein sequence ID" value="GGZ80044.1"/>
    <property type="molecule type" value="Genomic_DNA"/>
</dbReference>
<evidence type="ECO:0000256" key="1">
    <source>
        <dbReference type="ARBA" id="ARBA00004429"/>
    </source>
</evidence>
<name>A0A8H9M2Y2_9ALTE</name>
<comment type="caution">
    <text evidence="10">The sequence shown here is derived from an EMBL/GenBank/DDBJ whole genome shotgun (WGS) entry which is preliminary data.</text>
</comment>
<dbReference type="RefSeq" id="WP_013755247.1">
    <property type="nucleotide sequence ID" value="NZ_BMZC01000016.1"/>
</dbReference>
<evidence type="ECO:0000256" key="9">
    <source>
        <dbReference type="SAM" id="Phobius"/>
    </source>
</evidence>
<reference evidence="10" key="1">
    <citation type="journal article" date="2014" name="Int. J. Syst. Evol. Microbiol.">
        <title>Complete genome sequence of Corynebacterium casei LMG S-19264T (=DSM 44701T), isolated from a smear-ripened cheese.</title>
        <authorList>
            <consortium name="US DOE Joint Genome Institute (JGI-PGF)"/>
            <person name="Walter F."/>
            <person name="Albersmeier A."/>
            <person name="Kalinowski J."/>
            <person name="Ruckert C."/>
        </authorList>
    </citation>
    <scope>NUCLEOTIDE SEQUENCE</scope>
    <source>
        <strain evidence="10">KCTC 32337</strain>
    </source>
</reference>